<comment type="caution">
    <text evidence="13">The sequence shown here is derived from an EMBL/GenBank/DDBJ whole genome shotgun (WGS) entry which is preliminary data.</text>
</comment>
<evidence type="ECO:0000256" key="1">
    <source>
        <dbReference type="ARBA" id="ARBA00004651"/>
    </source>
</evidence>
<keyword evidence="3" id="KW-0997">Cell inner membrane</keyword>
<dbReference type="Proteomes" id="UP001055057">
    <property type="component" value="Unassembled WGS sequence"/>
</dbReference>
<comment type="activity regulation">
    <text evidence="12">Na(+) is not transported, but it plays an essential structural role and its presence is essential for fluoride channel function.</text>
</comment>
<feature type="transmembrane region" description="Helical" evidence="12">
    <location>
        <begin position="66"/>
        <end position="89"/>
    </location>
</feature>
<organism evidence="13 14">
    <name type="scientific">Methylobacterium trifolii</name>
    <dbReference type="NCBI Taxonomy" id="1003092"/>
    <lineage>
        <taxon>Bacteria</taxon>
        <taxon>Pseudomonadati</taxon>
        <taxon>Pseudomonadota</taxon>
        <taxon>Alphaproteobacteria</taxon>
        <taxon>Hyphomicrobiales</taxon>
        <taxon>Methylobacteriaceae</taxon>
        <taxon>Methylobacterium</taxon>
    </lineage>
</organism>
<sequence>MGRTPVGRHELPALPVPLTIAKRSPASKPRKLPRVNTLIVILGAGLGGGFRHGVNVAVARLLPGLGFPLATLVINVLGSFLMGVLAEGFALRGAASHPARLFLTTGVLGGFTTFSTFSLDAVALYQRGETGAAMAYVLASVAAGLLGLVAGLALVRAVLSGAP</sequence>
<dbReference type="NCBIfam" id="TIGR00494">
    <property type="entry name" value="crcB"/>
    <property type="match status" value="1"/>
</dbReference>
<keyword evidence="6 12" id="KW-0915">Sodium</keyword>
<evidence type="ECO:0000256" key="11">
    <source>
        <dbReference type="ARBA" id="ARBA00035585"/>
    </source>
</evidence>
<keyword evidence="14" id="KW-1185">Reference proteome</keyword>
<dbReference type="EMBL" id="BPRB01000057">
    <property type="protein sequence ID" value="GJE58951.1"/>
    <property type="molecule type" value="Genomic_DNA"/>
</dbReference>
<dbReference type="PANTHER" id="PTHR28259:SF1">
    <property type="entry name" value="FLUORIDE EXPORT PROTEIN 1-RELATED"/>
    <property type="match status" value="1"/>
</dbReference>
<evidence type="ECO:0000256" key="10">
    <source>
        <dbReference type="ARBA" id="ARBA00035120"/>
    </source>
</evidence>
<feature type="transmembrane region" description="Helical" evidence="12">
    <location>
        <begin position="101"/>
        <end position="125"/>
    </location>
</feature>
<evidence type="ECO:0000256" key="3">
    <source>
        <dbReference type="ARBA" id="ARBA00022519"/>
    </source>
</evidence>
<keyword evidence="12" id="KW-0479">Metal-binding</keyword>
<comment type="function">
    <text evidence="12">Fluoride-specific ion channel. Important for reducing fluoride concentration in the cell, thus reducing its toxicity.</text>
</comment>
<reference evidence="13" key="1">
    <citation type="journal article" date="2021" name="Front. Microbiol.">
        <title>Comprehensive Comparative Genomics and Phenotyping of Methylobacterium Species.</title>
        <authorList>
            <person name="Alessa O."/>
            <person name="Ogura Y."/>
            <person name="Fujitani Y."/>
            <person name="Takami H."/>
            <person name="Hayashi T."/>
            <person name="Sahin N."/>
            <person name="Tani A."/>
        </authorList>
    </citation>
    <scope>NUCLEOTIDE SEQUENCE</scope>
    <source>
        <strain evidence="13">DSM 23632</strain>
    </source>
</reference>
<keyword evidence="7 12" id="KW-0406">Ion transport</keyword>
<comment type="catalytic activity">
    <reaction evidence="11">
        <text>fluoride(in) = fluoride(out)</text>
        <dbReference type="Rhea" id="RHEA:76159"/>
        <dbReference type="ChEBI" id="CHEBI:17051"/>
    </reaction>
    <physiologicalReaction direction="left-to-right" evidence="11">
        <dbReference type="Rhea" id="RHEA:76160"/>
    </physiologicalReaction>
</comment>
<reference evidence="13" key="2">
    <citation type="submission" date="2021-08" db="EMBL/GenBank/DDBJ databases">
        <authorList>
            <person name="Tani A."/>
            <person name="Ola A."/>
            <person name="Ogura Y."/>
            <person name="Katsura K."/>
            <person name="Hayashi T."/>
        </authorList>
    </citation>
    <scope>NUCLEOTIDE SEQUENCE</scope>
    <source>
        <strain evidence="13">DSM 23632</strain>
    </source>
</reference>
<feature type="binding site" evidence="12">
    <location>
        <position position="112"/>
    </location>
    <ligand>
        <name>Na(+)</name>
        <dbReference type="ChEBI" id="CHEBI:29101"/>
        <note>structural</note>
    </ligand>
</feature>
<dbReference type="Pfam" id="PF02537">
    <property type="entry name" value="CRCB"/>
    <property type="match status" value="1"/>
</dbReference>
<dbReference type="NCBIfam" id="NF010794">
    <property type="entry name" value="PRK14198.1"/>
    <property type="match status" value="1"/>
</dbReference>
<accession>A0ABQ4TUH0</accession>
<feature type="binding site" evidence="12">
    <location>
        <position position="109"/>
    </location>
    <ligand>
        <name>Na(+)</name>
        <dbReference type="ChEBI" id="CHEBI:29101"/>
        <note>structural</note>
    </ligand>
</feature>
<feature type="transmembrane region" description="Helical" evidence="12">
    <location>
        <begin position="137"/>
        <end position="159"/>
    </location>
</feature>
<evidence type="ECO:0000256" key="12">
    <source>
        <dbReference type="HAMAP-Rule" id="MF_00454"/>
    </source>
</evidence>
<keyword evidence="12" id="KW-0813">Transport</keyword>
<evidence type="ECO:0000256" key="4">
    <source>
        <dbReference type="ARBA" id="ARBA00022692"/>
    </source>
</evidence>
<dbReference type="HAMAP" id="MF_00454">
    <property type="entry name" value="FluC"/>
    <property type="match status" value="1"/>
</dbReference>
<gene>
    <name evidence="12 13" type="primary">crcB</name>
    <name evidence="12" type="synonym">fluC</name>
    <name evidence="13" type="ORF">MPOCJGCO_1037</name>
</gene>
<dbReference type="InterPro" id="IPR003691">
    <property type="entry name" value="FluC"/>
</dbReference>
<feature type="transmembrane region" description="Helical" evidence="12">
    <location>
        <begin position="35"/>
        <end position="54"/>
    </location>
</feature>
<keyword evidence="9 12" id="KW-0407">Ion channel</keyword>
<evidence type="ECO:0000256" key="2">
    <source>
        <dbReference type="ARBA" id="ARBA00022475"/>
    </source>
</evidence>
<name>A0ABQ4TUH0_9HYPH</name>
<comment type="subcellular location">
    <subcellularLocation>
        <location evidence="1 12">Cell membrane</location>
        <topology evidence="1 12">Multi-pass membrane protein</topology>
    </subcellularLocation>
</comment>
<evidence type="ECO:0000256" key="7">
    <source>
        <dbReference type="ARBA" id="ARBA00023065"/>
    </source>
</evidence>
<evidence type="ECO:0000313" key="14">
    <source>
        <dbReference type="Proteomes" id="UP001055057"/>
    </source>
</evidence>
<comment type="similarity">
    <text evidence="10 12">Belongs to the fluoride channel Fluc/FEX (TC 1.A.43) family.</text>
</comment>
<evidence type="ECO:0000313" key="13">
    <source>
        <dbReference type="EMBL" id="GJE58951.1"/>
    </source>
</evidence>
<evidence type="ECO:0000256" key="8">
    <source>
        <dbReference type="ARBA" id="ARBA00023136"/>
    </source>
</evidence>
<keyword evidence="5 12" id="KW-1133">Transmembrane helix</keyword>
<dbReference type="PANTHER" id="PTHR28259">
    <property type="entry name" value="FLUORIDE EXPORT PROTEIN 1-RELATED"/>
    <property type="match status" value="1"/>
</dbReference>
<evidence type="ECO:0000256" key="9">
    <source>
        <dbReference type="ARBA" id="ARBA00023303"/>
    </source>
</evidence>
<keyword evidence="4 12" id="KW-0812">Transmembrane</keyword>
<proteinExistence type="inferred from homology"/>
<keyword evidence="2 12" id="KW-1003">Cell membrane</keyword>
<keyword evidence="8 12" id="KW-0472">Membrane</keyword>
<evidence type="ECO:0000256" key="5">
    <source>
        <dbReference type="ARBA" id="ARBA00022989"/>
    </source>
</evidence>
<protein>
    <recommendedName>
        <fullName evidence="12">Fluoride-specific ion channel FluC</fullName>
    </recommendedName>
</protein>
<evidence type="ECO:0000256" key="6">
    <source>
        <dbReference type="ARBA" id="ARBA00023053"/>
    </source>
</evidence>